<evidence type="ECO:0000256" key="6">
    <source>
        <dbReference type="PROSITE-ProRule" id="PRU01024"/>
    </source>
</evidence>
<dbReference type="InterPro" id="IPR030390">
    <property type="entry name" value="MeTrfase_TrmA_AS"/>
</dbReference>
<dbReference type="SUPFAM" id="SSF50249">
    <property type="entry name" value="Nucleic acid-binding proteins"/>
    <property type="match status" value="1"/>
</dbReference>
<accession>A0A4R6WT21</accession>
<evidence type="ECO:0000313" key="9">
    <source>
        <dbReference type="EMBL" id="TDQ83158.1"/>
    </source>
</evidence>
<feature type="binding site" evidence="6">
    <location>
        <position position="288"/>
    </location>
    <ligand>
        <name>S-adenosyl-L-methionine</name>
        <dbReference type="ChEBI" id="CHEBI:59789"/>
    </ligand>
</feature>
<dbReference type="RefSeq" id="WP_133612940.1">
    <property type="nucleotide sequence ID" value="NZ_SNYW01000007.1"/>
</dbReference>
<dbReference type="OrthoDB" id="9804590at2"/>
<keyword evidence="2 6" id="KW-0489">Methyltransferase</keyword>
<dbReference type="SUPFAM" id="SSF53335">
    <property type="entry name" value="S-adenosyl-L-methionine-dependent methyltransferases"/>
    <property type="match status" value="1"/>
</dbReference>
<dbReference type="Proteomes" id="UP000295783">
    <property type="component" value="Unassembled WGS sequence"/>
</dbReference>
<keyword evidence="1" id="KW-0408">Iron</keyword>
<feature type="binding site" evidence="6">
    <location>
        <position position="356"/>
    </location>
    <ligand>
        <name>S-adenosyl-L-methionine</name>
        <dbReference type="ChEBI" id="CHEBI:59789"/>
    </ligand>
</feature>
<dbReference type="GO" id="GO:0070475">
    <property type="term" value="P:rRNA base methylation"/>
    <property type="evidence" value="ECO:0007669"/>
    <property type="project" value="TreeGrafter"/>
</dbReference>
<dbReference type="CDD" id="cd02440">
    <property type="entry name" value="AdoMet_MTases"/>
    <property type="match status" value="1"/>
</dbReference>
<evidence type="ECO:0000256" key="7">
    <source>
        <dbReference type="PROSITE-ProRule" id="PRU10015"/>
    </source>
</evidence>
<gene>
    <name evidence="9" type="ORF">A8950_1443</name>
</gene>
<comment type="caution">
    <text evidence="9">The sequence shown here is derived from an EMBL/GenBank/DDBJ whole genome shotgun (WGS) entry which is preliminary data.</text>
</comment>
<keyword evidence="5" id="KW-0411">Iron-sulfur</keyword>
<dbReference type="InterPro" id="IPR002792">
    <property type="entry name" value="TRAM_dom"/>
</dbReference>
<proteinExistence type="inferred from homology"/>
<feature type="active site" description="Nucleophile" evidence="6">
    <location>
        <position position="382"/>
    </location>
</feature>
<dbReference type="PANTHER" id="PTHR11061:SF49">
    <property type="entry name" value="23S RRNA (URACIL(1939)-C(5))-METHYLTRANSFERASE RLMD"/>
    <property type="match status" value="1"/>
</dbReference>
<dbReference type="GO" id="GO:0070041">
    <property type="term" value="F:rRNA (uridine-C5-)-methyltransferase activity"/>
    <property type="evidence" value="ECO:0007669"/>
    <property type="project" value="TreeGrafter"/>
</dbReference>
<protein>
    <submittedName>
        <fullName evidence="9">23S rRNA m(5)U-1939 methyltransferase</fullName>
    </submittedName>
</protein>
<dbReference type="PROSITE" id="PS01230">
    <property type="entry name" value="TRMA_1"/>
    <property type="match status" value="1"/>
</dbReference>
<comment type="similarity">
    <text evidence="6">Belongs to the class I-like SAM-binding methyltransferase superfamily. RNA M5U methyltransferase family.</text>
</comment>
<evidence type="ECO:0000256" key="5">
    <source>
        <dbReference type="ARBA" id="ARBA00023014"/>
    </source>
</evidence>
<dbReference type="InterPro" id="IPR012340">
    <property type="entry name" value="NA-bd_OB-fold"/>
</dbReference>
<dbReference type="Pfam" id="PF05958">
    <property type="entry name" value="tRNA_U5-meth_tr"/>
    <property type="match status" value="1"/>
</dbReference>
<keyword evidence="1" id="KW-0479">Metal-binding</keyword>
<dbReference type="InterPro" id="IPR029063">
    <property type="entry name" value="SAM-dependent_MTases_sf"/>
</dbReference>
<feature type="binding site" evidence="6">
    <location>
        <position position="308"/>
    </location>
    <ligand>
        <name>S-adenosyl-L-methionine</name>
        <dbReference type="ChEBI" id="CHEBI:59789"/>
    </ligand>
</feature>
<evidence type="ECO:0000256" key="3">
    <source>
        <dbReference type="ARBA" id="ARBA00022679"/>
    </source>
</evidence>
<dbReference type="Pfam" id="PF01938">
    <property type="entry name" value="TRAM"/>
    <property type="match status" value="1"/>
</dbReference>
<keyword evidence="1" id="KW-0004">4Fe-4S</keyword>
<dbReference type="PANTHER" id="PTHR11061">
    <property type="entry name" value="RNA M5U METHYLTRANSFERASE"/>
    <property type="match status" value="1"/>
</dbReference>
<evidence type="ECO:0000259" key="8">
    <source>
        <dbReference type="PROSITE" id="PS50926"/>
    </source>
</evidence>
<name>A0A4R6WT21_9PROT</name>
<keyword evidence="4 6" id="KW-0949">S-adenosyl-L-methionine</keyword>
<keyword evidence="10" id="KW-1185">Reference proteome</keyword>
<dbReference type="EMBL" id="SNYW01000007">
    <property type="protein sequence ID" value="TDQ83158.1"/>
    <property type="molecule type" value="Genomic_DNA"/>
</dbReference>
<feature type="active site" evidence="7">
    <location>
        <position position="382"/>
    </location>
</feature>
<evidence type="ECO:0000313" key="10">
    <source>
        <dbReference type="Proteomes" id="UP000295783"/>
    </source>
</evidence>
<evidence type="ECO:0000256" key="4">
    <source>
        <dbReference type="ARBA" id="ARBA00022691"/>
    </source>
</evidence>
<keyword evidence="3 6" id="KW-0808">Transferase</keyword>
<feature type="domain" description="TRAM" evidence="8">
    <location>
        <begin position="1"/>
        <end position="59"/>
    </location>
</feature>
<dbReference type="Gene3D" id="3.40.50.150">
    <property type="entry name" value="Vaccinia Virus protein VP39"/>
    <property type="match status" value="1"/>
</dbReference>
<dbReference type="Gene3D" id="2.40.50.140">
    <property type="entry name" value="Nucleic acid-binding proteins"/>
    <property type="match status" value="1"/>
</dbReference>
<dbReference type="Gene3D" id="2.40.50.1070">
    <property type="match status" value="1"/>
</dbReference>
<dbReference type="PROSITE" id="PS51687">
    <property type="entry name" value="SAM_MT_RNA_M5U"/>
    <property type="match status" value="1"/>
</dbReference>
<dbReference type="GO" id="GO:0051539">
    <property type="term" value="F:4 iron, 4 sulfur cluster binding"/>
    <property type="evidence" value="ECO:0007669"/>
    <property type="project" value="UniProtKB-KW"/>
</dbReference>
<sequence>MTDPAALVDLTIESLGAQGDGIARHDGKGVFVAYALPGERVRARLSPKGGNAFTGRMQEIVTASPERVVPPCPLFARCGGCGLQHYSLPAYRAWKQQQVATTLGQRGIDLPAGTGMVTVEAGNRRRAVFAARKERGEIAFGFHAAMSDEIVPLDDCLLLTPGLSAGLGGLRQLAGVALAEKQAADIHVTDSLAGLDVLVTTDGDLPMGRRQAVIAAANAAGLARLSWQHGRRQPEPIVMARVPQMRFGDILVDLPIGSFLQPSAEGEAALVAAVTTYVGKARRIADLYAGCGTFSFPLAKIGRVLAVDAAKPAIAALAAAVNRAQLSGRVEGMARDLEQSPLPPPDLKPFEAVVFDPPRAGAEMQARMLAKSRVGKVVAVSCNPASFARDARILLDAGFALEKLAIVNQFVWSAHVELVALLRRR</sequence>
<organism evidence="9 10">
    <name type="scientific">Dongia mobilis</name>
    <dbReference type="NCBI Taxonomy" id="578943"/>
    <lineage>
        <taxon>Bacteria</taxon>
        <taxon>Pseudomonadati</taxon>
        <taxon>Pseudomonadota</taxon>
        <taxon>Alphaproteobacteria</taxon>
        <taxon>Rhodospirillales</taxon>
        <taxon>Dongiaceae</taxon>
        <taxon>Dongia</taxon>
    </lineage>
</organism>
<evidence type="ECO:0000256" key="1">
    <source>
        <dbReference type="ARBA" id="ARBA00022485"/>
    </source>
</evidence>
<dbReference type="PROSITE" id="PS50926">
    <property type="entry name" value="TRAM"/>
    <property type="match status" value="1"/>
</dbReference>
<evidence type="ECO:0000256" key="2">
    <source>
        <dbReference type="ARBA" id="ARBA00022603"/>
    </source>
</evidence>
<dbReference type="AlphaFoldDB" id="A0A4R6WT21"/>
<dbReference type="InterPro" id="IPR010280">
    <property type="entry name" value="U5_MeTrfase_fam"/>
</dbReference>
<feature type="binding site" evidence="6">
    <location>
        <position position="261"/>
    </location>
    <ligand>
        <name>S-adenosyl-L-methionine</name>
        <dbReference type="ChEBI" id="CHEBI:59789"/>
    </ligand>
</feature>
<reference evidence="9 10" key="1">
    <citation type="submission" date="2019-03" db="EMBL/GenBank/DDBJ databases">
        <title>Genomic Encyclopedia of Type Strains, Phase III (KMG-III): the genomes of soil and plant-associated and newly described type strains.</title>
        <authorList>
            <person name="Whitman W."/>
        </authorList>
    </citation>
    <scope>NUCLEOTIDE SEQUENCE [LARGE SCALE GENOMIC DNA]</scope>
    <source>
        <strain evidence="9 10">CGMCC 1.7660</strain>
    </source>
</reference>